<evidence type="ECO:0000256" key="1">
    <source>
        <dbReference type="ARBA" id="ARBA00022741"/>
    </source>
</evidence>
<feature type="region of interest" description="Disordered" evidence="4">
    <location>
        <begin position="119"/>
        <end position="149"/>
    </location>
</feature>
<dbReference type="AlphaFoldDB" id="A0A229VUT2"/>
<feature type="domain" description="FtsK" evidence="6">
    <location>
        <begin position="207"/>
        <end position="393"/>
    </location>
</feature>
<accession>A0A229VUT2</accession>
<evidence type="ECO:0000256" key="4">
    <source>
        <dbReference type="SAM" id="MobiDB-lite"/>
    </source>
</evidence>
<dbReference type="InterPro" id="IPR050206">
    <property type="entry name" value="FtsK/SpoIIIE/SftA"/>
</dbReference>
<evidence type="ECO:0000313" key="7">
    <source>
        <dbReference type="EMBL" id="OXM99351.1"/>
    </source>
</evidence>
<feature type="region of interest" description="Disordered" evidence="4">
    <location>
        <begin position="539"/>
        <end position="562"/>
    </location>
</feature>
<dbReference type="GO" id="GO:0005524">
    <property type="term" value="F:ATP binding"/>
    <property type="evidence" value="ECO:0007669"/>
    <property type="project" value="UniProtKB-UniRule"/>
</dbReference>
<dbReference type="InterPro" id="IPR002543">
    <property type="entry name" value="FtsK_dom"/>
</dbReference>
<dbReference type="SUPFAM" id="SSF52540">
    <property type="entry name" value="P-loop containing nucleoside triphosphate hydrolases"/>
    <property type="match status" value="1"/>
</dbReference>
<keyword evidence="5" id="KW-0812">Transmembrane</keyword>
<keyword evidence="2 3" id="KW-0067">ATP-binding</keyword>
<dbReference type="Proteomes" id="UP000215433">
    <property type="component" value="Unassembled WGS sequence"/>
</dbReference>
<sequence>MIPARWEACNPSLPYAGNVRRRAFTLAHIARFLLRPYARPAQTRVMVTTRHTRAGSRTAGGDGSGLLLLSMIAPVAGQAMMLVMMIIEQRWMFVGLIVPGLIGCLASALANIAMRRRAKANEENGTTNTGTVASGSGFGTPPDDRDAEAARRCAAMRMELEELLGVEAGDIPSAWKAMARQWERSRCAQDRGDRRLLASLHTVPVGVSPTGIFTINMPRQGPHALVAGTTGSGKSVLLESWCLSLAGRFPPSMLNFVFLDFKGGSAFRVLHRLPHTVGFVSDLDLKHAVRALRAMELELKRREMIVSRAHVADVNELKHPPARIVVVIDEFHALKRQLPDYLTQLTALAALGRSLGMHLIACTQNPLGQVSGEMKANIGLNICLRVRDPMQSSELLGSKAASLISPQAPGVAFAYGGEELEAFRCAVPASSEALTRGARWACRFLGEQTASPLFSPPLPQRIEARTETVIVGTEPDAPLHIGVADTGVTLEPLLLPLDLGNIAIVGSGPRGKTTILSAIARLLSVRDGVDVTITHKTADGYDTAHPSADGSQRGPSPAAGSPQVRVWLVDDADELLDPLGRGTEHDDFQEAIADPHRTVIFTLSAARHLRFPDHCGIRLVFPTGDRAIDMMAGVPAQALAQFDGDDVRVPGRAILLMQGAATPVQCHDCVPFW</sequence>
<dbReference type="SMART" id="SM00382">
    <property type="entry name" value="AAA"/>
    <property type="match status" value="2"/>
</dbReference>
<dbReference type="EMBL" id="NEWD01000041">
    <property type="protein sequence ID" value="OXM99351.1"/>
    <property type="molecule type" value="Genomic_DNA"/>
</dbReference>
<evidence type="ECO:0000256" key="5">
    <source>
        <dbReference type="SAM" id="Phobius"/>
    </source>
</evidence>
<name>A0A229VUT2_9BIFI</name>
<dbReference type="PROSITE" id="PS50901">
    <property type="entry name" value="FTSK"/>
    <property type="match status" value="1"/>
</dbReference>
<dbReference type="PANTHER" id="PTHR22683">
    <property type="entry name" value="SPORULATION PROTEIN RELATED"/>
    <property type="match status" value="1"/>
</dbReference>
<evidence type="ECO:0000256" key="3">
    <source>
        <dbReference type="PROSITE-ProRule" id="PRU00289"/>
    </source>
</evidence>
<dbReference type="InterPro" id="IPR003593">
    <property type="entry name" value="AAA+_ATPase"/>
</dbReference>
<protein>
    <submittedName>
        <fullName evidence="7">DNA segregation ATPase and related proteins (FtsK/SpoIIIE family)</fullName>
    </submittedName>
</protein>
<keyword evidence="1 3" id="KW-0547">Nucleotide-binding</keyword>
<dbReference type="GO" id="GO:0003677">
    <property type="term" value="F:DNA binding"/>
    <property type="evidence" value="ECO:0007669"/>
    <property type="project" value="InterPro"/>
</dbReference>
<keyword evidence="8" id="KW-1185">Reference proteome</keyword>
<evidence type="ECO:0000313" key="8">
    <source>
        <dbReference type="Proteomes" id="UP000215433"/>
    </source>
</evidence>
<comment type="caution">
    <text evidence="7">The sequence shown here is derived from an EMBL/GenBank/DDBJ whole genome shotgun (WGS) entry which is preliminary data.</text>
</comment>
<dbReference type="Pfam" id="PF01580">
    <property type="entry name" value="FtsK_SpoIIIE"/>
    <property type="match status" value="1"/>
</dbReference>
<dbReference type="Gene3D" id="3.40.50.300">
    <property type="entry name" value="P-loop containing nucleotide triphosphate hydrolases"/>
    <property type="match status" value="1"/>
</dbReference>
<reference evidence="7 8" key="1">
    <citation type="submission" date="2017-05" db="EMBL/GenBank/DDBJ databases">
        <title>Bifidobacterium vansinderenii sp. nov.</title>
        <authorList>
            <person name="Lugli G.A."/>
            <person name="Duranti S."/>
            <person name="Mangifesta M."/>
        </authorList>
    </citation>
    <scope>NUCLEOTIDE SEQUENCE [LARGE SCALE GENOMIC DNA]</scope>
    <source>
        <strain evidence="7 8">Tam10B</strain>
    </source>
</reference>
<proteinExistence type="predicted"/>
<organism evidence="7 8">
    <name type="scientific">Bifidobacterium vansinderenii</name>
    <dbReference type="NCBI Taxonomy" id="1984871"/>
    <lineage>
        <taxon>Bacteria</taxon>
        <taxon>Bacillati</taxon>
        <taxon>Actinomycetota</taxon>
        <taxon>Actinomycetes</taxon>
        <taxon>Bifidobacteriales</taxon>
        <taxon>Bifidobacteriaceae</taxon>
        <taxon>Bifidobacterium</taxon>
    </lineage>
</organism>
<keyword evidence="5" id="KW-0472">Membrane</keyword>
<gene>
    <name evidence="7" type="ORF">Tam10B_2373</name>
</gene>
<feature type="binding site" evidence="3">
    <location>
        <begin position="228"/>
        <end position="235"/>
    </location>
    <ligand>
        <name>ATP</name>
        <dbReference type="ChEBI" id="CHEBI:30616"/>
    </ligand>
</feature>
<feature type="transmembrane region" description="Helical" evidence="5">
    <location>
        <begin position="93"/>
        <end position="114"/>
    </location>
</feature>
<dbReference type="PANTHER" id="PTHR22683:SF1">
    <property type="entry name" value="TYPE VII SECRETION SYSTEM PROTEIN ESSC"/>
    <property type="match status" value="1"/>
</dbReference>
<evidence type="ECO:0000259" key="6">
    <source>
        <dbReference type="PROSITE" id="PS50901"/>
    </source>
</evidence>
<dbReference type="CDD" id="cd01127">
    <property type="entry name" value="TrwB_TraG_TraD_VirD4"/>
    <property type="match status" value="1"/>
</dbReference>
<dbReference type="InterPro" id="IPR027417">
    <property type="entry name" value="P-loop_NTPase"/>
</dbReference>
<keyword evidence="5" id="KW-1133">Transmembrane helix</keyword>
<feature type="transmembrane region" description="Helical" evidence="5">
    <location>
        <begin position="66"/>
        <end position="87"/>
    </location>
</feature>
<evidence type="ECO:0000256" key="2">
    <source>
        <dbReference type="ARBA" id="ARBA00022840"/>
    </source>
</evidence>